<accession>A0A0A2EPF7</accession>
<evidence type="ECO:0000313" key="1">
    <source>
        <dbReference type="EMBL" id="KGN80741.1"/>
    </source>
</evidence>
<dbReference type="Proteomes" id="UP000030125">
    <property type="component" value="Unassembled WGS sequence"/>
</dbReference>
<organism evidence="1 2">
    <name type="scientific">Porphyromonas cangingivalis</name>
    <dbReference type="NCBI Taxonomy" id="36874"/>
    <lineage>
        <taxon>Bacteria</taxon>
        <taxon>Pseudomonadati</taxon>
        <taxon>Bacteroidota</taxon>
        <taxon>Bacteroidia</taxon>
        <taxon>Bacteroidales</taxon>
        <taxon>Porphyromonadaceae</taxon>
        <taxon>Porphyromonas</taxon>
    </lineage>
</organism>
<gene>
    <name evidence="1" type="ORF">HQ35_05095</name>
</gene>
<sequence length="72" mass="8517">MPRGKKGELTLHTFSDTTGRTNLTHFFGQYPAFFVGYEVEYFVFNMFNVLFKTKEECQNKYLTLFSLVYIPL</sequence>
<dbReference type="EMBL" id="JQJD01000035">
    <property type="protein sequence ID" value="KGN80741.1"/>
    <property type="molecule type" value="Genomic_DNA"/>
</dbReference>
<proteinExistence type="predicted"/>
<reference evidence="1 2" key="1">
    <citation type="submission" date="2014-08" db="EMBL/GenBank/DDBJ databases">
        <title>Porphyromonas cangingivalis strain:COT-109_OH1386 Genome sequencing.</title>
        <authorList>
            <person name="Wallis C."/>
            <person name="Deusch O."/>
            <person name="O'Flynn C."/>
            <person name="Davis I."/>
            <person name="Jospin G."/>
            <person name="Darling A.E."/>
            <person name="Coil D.A."/>
            <person name="Alexiev A."/>
            <person name="Horsfall A."/>
            <person name="Kirkwood N."/>
            <person name="Harris S."/>
            <person name="Eisen J.A."/>
        </authorList>
    </citation>
    <scope>NUCLEOTIDE SEQUENCE [LARGE SCALE GENOMIC DNA]</scope>
    <source>
        <strain evidence="2">COT-109 OH1386</strain>
    </source>
</reference>
<dbReference type="AlphaFoldDB" id="A0A0A2EPF7"/>
<name>A0A0A2EPF7_PORCN</name>
<protein>
    <submittedName>
        <fullName evidence="1">Uncharacterized protein</fullName>
    </submittedName>
</protein>
<comment type="caution">
    <text evidence="1">The sequence shown here is derived from an EMBL/GenBank/DDBJ whole genome shotgun (WGS) entry which is preliminary data.</text>
</comment>
<keyword evidence="2" id="KW-1185">Reference proteome</keyword>
<evidence type="ECO:0000313" key="2">
    <source>
        <dbReference type="Proteomes" id="UP000030125"/>
    </source>
</evidence>